<evidence type="ECO:0000256" key="38">
    <source>
        <dbReference type="SAM" id="SignalP"/>
    </source>
</evidence>
<sequence>LTHPLTFAVRHIASALFPVTAAVDQNKKPCGSTVSFHNIQYKVQLKSGFLCKRKTSPREILVDLNGIMRPGLNAILGPTGSGKSSFLDILAARKDPSGLSGEVLIDRAPQPPNFKCLSGYVVQEDVVMGTLTVRENLRFSAALRLPCSVPQSEKEARVNHLIKELGLTKVADSKVGTQMTRGISGGERKRTNIGMELIIDPSVLFLDEPTTGLDASTANSVLLLLKRMAGHGRTIILSIHQPRYSIYRLFDTLTLLVNGKMVYHGPAPNALDYFANIGYPCEPHNNPADFFLDVINGDFTATTMTKMHGCEDLHGEGIIGEYRNSSYSSDTRAELDRIVQEKECILCPKSRTITYNSSFFHQLRWVLKRTFQNLMLNPQTSVAQLGVNIFLALIVGAIFYGVKDDQSGIQNRMGALFFITTNQCFSTVSAAELFIIERKLFVHEYISGYYRVSVYFLSKILSDITLRTITSVIFSCIVYFMIGLKSTAAAFFLFTLTVTLVAYTATAMTMAISADQSVVALANIFMTITFVFMMIFSGLLVNLPSIMDWLAWLKYFSIPRYGLAALKINEFVGLKFCEEAVIRNTNMSASMTNCSVSTVGLTCTGEQYLDYLGIEYTTWGLWENHVALTIMTFMFLIIAYLKLRFIRKFT</sequence>
<keyword evidence="16 37" id="KW-0472">Membrane</keyword>
<keyword evidence="9 37" id="KW-0812">Transmembrane</keyword>
<keyword evidence="17" id="KW-1015">Disulfide bond</keyword>
<dbReference type="GO" id="GO:0016324">
    <property type="term" value="C:apical plasma membrane"/>
    <property type="evidence" value="ECO:0007669"/>
    <property type="project" value="UniProtKB-SubCell"/>
</dbReference>
<comment type="catalytic activity">
    <reaction evidence="27">
        <text>17beta-estradiol 17-O-(beta-D-glucuronate)(in) + ATP + H2O = 17beta-estradiol 17-O-(beta-D-glucuronate)(out) + ADP + phosphate + H(+)</text>
        <dbReference type="Rhea" id="RHEA:60128"/>
        <dbReference type="ChEBI" id="CHEBI:15377"/>
        <dbReference type="ChEBI" id="CHEBI:15378"/>
        <dbReference type="ChEBI" id="CHEBI:30616"/>
        <dbReference type="ChEBI" id="CHEBI:43474"/>
        <dbReference type="ChEBI" id="CHEBI:82961"/>
        <dbReference type="ChEBI" id="CHEBI:456216"/>
    </reaction>
    <physiologicalReaction direction="left-to-right" evidence="27">
        <dbReference type="Rhea" id="RHEA:60129"/>
    </physiologicalReaction>
</comment>
<evidence type="ECO:0000313" key="41">
    <source>
        <dbReference type="Proteomes" id="UP000472265"/>
    </source>
</evidence>
<keyword evidence="10" id="KW-0547">Nucleotide-binding</keyword>
<feature type="transmembrane region" description="Helical" evidence="37">
    <location>
        <begin position="382"/>
        <end position="402"/>
    </location>
</feature>
<evidence type="ECO:0000259" key="39">
    <source>
        <dbReference type="PROSITE" id="PS50893"/>
    </source>
</evidence>
<evidence type="ECO:0000256" key="1">
    <source>
        <dbReference type="ARBA" id="ARBA00004225"/>
    </source>
</evidence>
<comment type="catalytic activity">
    <reaction evidence="23">
        <text>dehydroepiandrosterone 3-sulfate(in) + ATP + H2O = dehydroepiandrosterone 3-sulfate(out) + ADP + phosphate + H(+)</text>
        <dbReference type="Rhea" id="RHEA:61364"/>
        <dbReference type="ChEBI" id="CHEBI:15377"/>
        <dbReference type="ChEBI" id="CHEBI:15378"/>
        <dbReference type="ChEBI" id="CHEBI:30616"/>
        <dbReference type="ChEBI" id="CHEBI:43474"/>
        <dbReference type="ChEBI" id="CHEBI:57905"/>
        <dbReference type="ChEBI" id="CHEBI:456216"/>
    </reaction>
    <physiologicalReaction direction="left-to-right" evidence="23">
        <dbReference type="Rhea" id="RHEA:61365"/>
    </physiologicalReaction>
</comment>
<evidence type="ECO:0000256" key="14">
    <source>
        <dbReference type="ARBA" id="ARBA00023055"/>
    </source>
</evidence>
<evidence type="ECO:0000256" key="32">
    <source>
        <dbReference type="ARBA" id="ARBA00048665"/>
    </source>
</evidence>
<dbReference type="Pfam" id="PF19055">
    <property type="entry name" value="ABC2_membrane_7"/>
    <property type="match status" value="1"/>
</dbReference>
<dbReference type="GO" id="GO:0031966">
    <property type="term" value="C:mitochondrial membrane"/>
    <property type="evidence" value="ECO:0007669"/>
    <property type="project" value="UniProtKB-SubCell"/>
</dbReference>
<feature type="transmembrane region" description="Helical" evidence="37">
    <location>
        <begin position="464"/>
        <end position="482"/>
    </location>
</feature>
<feature type="transmembrane region" description="Helical" evidence="37">
    <location>
        <begin position="625"/>
        <end position="643"/>
    </location>
</feature>
<evidence type="ECO:0000256" key="11">
    <source>
        <dbReference type="ARBA" id="ARBA00022840"/>
    </source>
</evidence>
<dbReference type="GO" id="GO:0015562">
    <property type="term" value="F:efflux transmembrane transporter activity"/>
    <property type="evidence" value="ECO:0007669"/>
    <property type="project" value="UniProtKB-ARBA"/>
</dbReference>
<dbReference type="InterPro" id="IPR043926">
    <property type="entry name" value="ABCG_dom"/>
</dbReference>
<evidence type="ECO:0000256" key="31">
    <source>
        <dbReference type="ARBA" id="ARBA00048455"/>
    </source>
</evidence>
<dbReference type="PANTHER" id="PTHR48041:SF92">
    <property type="entry name" value="BROAD SUBSTRATE SPECIFICITY ATP-BINDING CASSETTE TRANSPORTER ABCG2"/>
    <property type="match status" value="1"/>
</dbReference>
<feature type="domain" description="ABC transporter" evidence="39">
    <location>
        <begin position="45"/>
        <end position="283"/>
    </location>
</feature>
<keyword evidence="41" id="KW-1185">Reference proteome</keyword>
<dbReference type="InterPro" id="IPR003439">
    <property type="entry name" value="ABC_transporter-like_ATP-bd"/>
</dbReference>
<evidence type="ECO:0000256" key="7">
    <source>
        <dbReference type="ARBA" id="ARBA00022475"/>
    </source>
</evidence>
<evidence type="ECO:0000256" key="2">
    <source>
        <dbReference type="ARBA" id="ARBA00004424"/>
    </source>
</evidence>
<evidence type="ECO:0000256" key="10">
    <source>
        <dbReference type="ARBA" id="ARBA00022741"/>
    </source>
</evidence>
<evidence type="ECO:0000256" key="37">
    <source>
        <dbReference type="SAM" id="Phobius"/>
    </source>
</evidence>
<evidence type="ECO:0000256" key="22">
    <source>
        <dbReference type="ARBA" id="ARBA00046614"/>
    </source>
</evidence>
<evidence type="ECO:0000256" key="25">
    <source>
        <dbReference type="ARBA" id="ARBA00047516"/>
    </source>
</evidence>
<name>A0A671WG31_SPAAU</name>
<dbReference type="SUPFAM" id="SSF52540">
    <property type="entry name" value="P-loop containing nucleoside triphosphate hydrolases"/>
    <property type="match status" value="1"/>
</dbReference>
<feature type="transmembrane region" description="Helical" evidence="37">
    <location>
        <begin position="518"/>
        <end position="541"/>
    </location>
</feature>
<dbReference type="Ensembl" id="ENSSAUT00010038886.1">
    <property type="protein sequence ID" value="ENSSAUP00010036937.1"/>
    <property type="gene ID" value="ENSSAUG00010013767.1"/>
</dbReference>
<comment type="catalytic activity">
    <reaction evidence="36">
        <text>itaconate(in) + ATP + H2O = itaconate(out) + ADP + phosphate + H(+)</text>
        <dbReference type="Rhea" id="RHEA:82291"/>
        <dbReference type="ChEBI" id="CHEBI:15377"/>
        <dbReference type="ChEBI" id="CHEBI:15378"/>
        <dbReference type="ChEBI" id="CHEBI:17240"/>
        <dbReference type="ChEBI" id="CHEBI:30616"/>
        <dbReference type="ChEBI" id="CHEBI:43474"/>
        <dbReference type="ChEBI" id="CHEBI:456216"/>
    </reaction>
    <physiologicalReaction direction="left-to-right" evidence="36">
        <dbReference type="Rhea" id="RHEA:82292"/>
    </physiologicalReaction>
</comment>
<keyword evidence="11" id="KW-0067">ATP-binding</keyword>
<evidence type="ECO:0000256" key="28">
    <source>
        <dbReference type="ARBA" id="ARBA00047877"/>
    </source>
</evidence>
<comment type="catalytic activity">
    <reaction evidence="34">
        <text>indoxyl sulfate(in) + ATP + H2O = indoxyl sulfate(out) + ADP + phosphate + H(+)</text>
        <dbReference type="Rhea" id="RHEA:61332"/>
        <dbReference type="ChEBI" id="CHEBI:15377"/>
        <dbReference type="ChEBI" id="CHEBI:15378"/>
        <dbReference type="ChEBI" id="CHEBI:30616"/>
        <dbReference type="ChEBI" id="CHEBI:43474"/>
        <dbReference type="ChEBI" id="CHEBI:144643"/>
        <dbReference type="ChEBI" id="CHEBI:456216"/>
    </reaction>
    <physiologicalReaction direction="left-to-right" evidence="34">
        <dbReference type="Rhea" id="RHEA:61333"/>
    </physiologicalReaction>
</comment>
<evidence type="ECO:0000256" key="4">
    <source>
        <dbReference type="ARBA" id="ARBA00012191"/>
    </source>
</evidence>
<evidence type="ECO:0000256" key="19">
    <source>
        <dbReference type="ARBA" id="ARBA00031839"/>
    </source>
</evidence>
<accession>A0A671WG31</accession>
<dbReference type="AlphaFoldDB" id="A0A671WG31"/>
<dbReference type="GO" id="GO:0032217">
    <property type="term" value="F:riboflavin transmembrane transporter activity"/>
    <property type="evidence" value="ECO:0007669"/>
    <property type="project" value="TreeGrafter"/>
</dbReference>
<feature type="chain" id="PRO_5025543058" description="Broad substrate specificity ATP-binding cassette transporter ABCG2" evidence="38">
    <location>
        <begin position="23"/>
        <end position="650"/>
    </location>
</feature>
<dbReference type="SMART" id="SM00382">
    <property type="entry name" value="AAA"/>
    <property type="match status" value="1"/>
</dbReference>
<comment type="catalytic activity">
    <reaction evidence="25">
        <text>estrone 3-sulfate(in) + ATP + H2O = estrone 3-sulfate(out) + ADP + phosphate + H(+)</text>
        <dbReference type="Rhea" id="RHEA:61348"/>
        <dbReference type="ChEBI" id="CHEBI:15377"/>
        <dbReference type="ChEBI" id="CHEBI:15378"/>
        <dbReference type="ChEBI" id="CHEBI:30616"/>
        <dbReference type="ChEBI" id="CHEBI:43474"/>
        <dbReference type="ChEBI" id="CHEBI:60050"/>
        <dbReference type="ChEBI" id="CHEBI:456216"/>
    </reaction>
    <physiologicalReaction direction="left-to-right" evidence="25">
        <dbReference type="Rhea" id="RHEA:61349"/>
    </physiologicalReaction>
</comment>
<evidence type="ECO:0000256" key="24">
    <source>
        <dbReference type="ARBA" id="ARBA00047354"/>
    </source>
</evidence>
<dbReference type="GO" id="GO:0008559">
    <property type="term" value="F:ABC-type xenobiotic transporter activity"/>
    <property type="evidence" value="ECO:0007669"/>
    <property type="project" value="UniProtKB-EC"/>
</dbReference>
<comment type="subcellular location">
    <subcellularLocation>
        <location evidence="2">Apical cell membrane</location>
        <topology evidence="2">Multi-pass membrane protein</topology>
    </subcellularLocation>
    <subcellularLocation>
        <location evidence="1">Mitochondrion membrane</location>
        <topology evidence="1">Multi-pass membrane protein</topology>
    </subcellularLocation>
</comment>
<comment type="catalytic activity">
    <reaction evidence="33">
        <text>4-methylumbelliferone sulfate(in) + ATP + H2O = 4-methylumbelliferone sulfate(out) + ADP + phosphate + H(+)</text>
        <dbReference type="Rhea" id="RHEA:61368"/>
        <dbReference type="ChEBI" id="CHEBI:15377"/>
        <dbReference type="ChEBI" id="CHEBI:15378"/>
        <dbReference type="ChEBI" id="CHEBI:30616"/>
        <dbReference type="ChEBI" id="CHEBI:43474"/>
        <dbReference type="ChEBI" id="CHEBI:144581"/>
        <dbReference type="ChEBI" id="CHEBI:456216"/>
    </reaction>
    <physiologicalReaction direction="left-to-right" evidence="33">
        <dbReference type="Rhea" id="RHEA:61369"/>
    </physiologicalReaction>
</comment>
<comment type="catalytic activity">
    <reaction evidence="30">
        <text>methotrexate(in) + ATP + H2O = methotrexate(out) + ADP + phosphate + H(+)</text>
        <dbReference type="Rhea" id="RHEA:61356"/>
        <dbReference type="ChEBI" id="CHEBI:15377"/>
        <dbReference type="ChEBI" id="CHEBI:15378"/>
        <dbReference type="ChEBI" id="CHEBI:30616"/>
        <dbReference type="ChEBI" id="CHEBI:43474"/>
        <dbReference type="ChEBI" id="CHEBI:50681"/>
        <dbReference type="ChEBI" id="CHEBI:456216"/>
    </reaction>
    <physiologicalReaction direction="left-to-right" evidence="30">
        <dbReference type="Rhea" id="RHEA:61357"/>
    </physiologicalReaction>
</comment>
<evidence type="ECO:0000256" key="9">
    <source>
        <dbReference type="ARBA" id="ARBA00022692"/>
    </source>
</evidence>
<evidence type="ECO:0000256" key="13">
    <source>
        <dbReference type="ARBA" id="ARBA00022989"/>
    </source>
</evidence>
<keyword evidence="6" id="KW-0813">Transport</keyword>
<evidence type="ECO:0000313" key="40">
    <source>
        <dbReference type="Ensembl" id="ENSSAUP00010036937.1"/>
    </source>
</evidence>
<comment type="catalytic activity">
    <reaction evidence="31">
        <text>pheophorbide a(in) + ATP + H2O = pheophorbide a(out) + ADP + phosphate + H(+)</text>
        <dbReference type="Rhea" id="RHEA:61360"/>
        <dbReference type="ChEBI" id="CHEBI:15377"/>
        <dbReference type="ChEBI" id="CHEBI:15378"/>
        <dbReference type="ChEBI" id="CHEBI:30616"/>
        <dbReference type="ChEBI" id="CHEBI:43474"/>
        <dbReference type="ChEBI" id="CHEBI:58687"/>
        <dbReference type="ChEBI" id="CHEBI:456216"/>
    </reaction>
    <physiologicalReaction direction="left-to-right" evidence="31">
        <dbReference type="Rhea" id="RHEA:61361"/>
    </physiologicalReaction>
</comment>
<keyword evidence="18" id="KW-0325">Glycoprotein</keyword>
<evidence type="ECO:0000256" key="34">
    <source>
        <dbReference type="ARBA" id="ARBA00049205"/>
    </source>
</evidence>
<comment type="catalytic activity">
    <reaction evidence="24">
        <text>sphing-4-enine 1-phosphate(in) + ATP + H2O = sphing-4-enine 1-phosphate(out) + ADP + phosphate + H(+)</text>
        <dbReference type="Rhea" id="RHEA:38951"/>
        <dbReference type="ChEBI" id="CHEBI:15377"/>
        <dbReference type="ChEBI" id="CHEBI:15378"/>
        <dbReference type="ChEBI" id="CHEBI:30616"/>
        <dbReference type="ChEBI" id="CHEBI:43474"/>
        <dbReference type="ChEBI" id="CHEBI:60119"/>
        <dbReference type="ChEBI" id="CHEBI:456216"/>
    </reaction>
    <physiologicalReaction direction="left-to-right" evidence="24">
        <dbReference type="Rhea" id="RHEA:38952"/>
    </physiologicalReaction>
</comment>
<comment type="catalytic activity">
    <reaction evidence="21">
        <text>ATP + H2O + xenobioticSide 1 = ADP + phosphate + xenobioticSide 2.</text>
        <dbReference type="EC" id="7.6.2.2"/>
    </reaction>
</comment>
<evidence type="ECO:0000256" key="21">
    <source>
        <dbReference type="ARBA" id="ARBA00034018"/>
    </source>
</evidence>
<evidence type="ECO:0000256" key="18">
    <source>
        <dbReference type="ARBA" id="ARBA00023180"/>
    </source>
</evidence>
<comment type="catalytic activity">
    <reaction evidence="28">
        <text>4-methylumbelliferone beta-D-glucuronate(in) + ATP + H2O = 4-methylumbelliferone beta-D-glucuronate(out) + ADP + phosphate + H(+)</text>
        <dbReference type="Rhea" id="RHEA:61372"/>
        <dbReference type="ChEBI" id="CHEBI:15377"/>
        <dbReference type="ChEBI" id="CHEBI:15378"/>
        <dbReference type="ChEBI" id="CHEBI:30616"/>
        <dbReference type="ChEBI" id="CHEBI:43474"/>
        <dbReference type="ChEBI" id="CHEBI:144582"/>
        <dbReference type="ChEBI" id="CHEBI:456216"/>
    </reaction>
    <physiologicalReaction direction="left-to-right" evidence="28">
        <dbReference type="Rhea" id="RHEA:61373"/>
    </physiologicalReaction>
</comment>
<evidence type="ECO:0000256" key="6">
    <source>
        <dbReference type="ARBA" id="ARBA00022448"/>
    </source>
</evidence>
<comment type="catalytic activity">
    <reaction evidence="26">
        <text>5,7-dimethyl-2-methylamino-4-(3-pyridylmethyl)-1,3-benzothiazol-6-yl sulfate(in) + ATP + H2O = 5,7-dimethyl-2-methylamino-4-(3-pyridylmethyl)-1,3-benzothiazol-6-yl sulfate(out) + ADP + phosphate + H(+)</text>
        <dbReference type="Rhea" id="RHEA:61376"/>
        <dbReference type="ChEBI" id="CHEBI:15377"/>
        <dbReference type="ChEBI" id="CHEBI:15378"/>
        <dbReference type="ChEBI" id="CHEBI:30616"/>
        <dbReference type="ChEBI" id="CHEBI:43474"/>
        <dbReference type="ChEBI" id="CHEBI:144583"/>
        <dbReference type="ChEBI" id="CHEBI:456216"/>
    </reaction>
    <physiologicalReaction direction="left-to-right" evidence="26">
        <dbReference type="Rhea" id="RHEA:61377"/>
    </physiologicalReaction>
</comment>
<evidence type="ECO:0000256" key="33">
    <source>
        <dbReference type="ARBA" id="ARBA00049018"/>
    </source>
</evidence>
<evidence type="ECO:0000256" key="26">
    <source>
        <dbReference type="ARBA" id="ARBA00047542"/>
    </source>
</evidence>
<dbReference type="FunFam" id="3.40.50.300:FF:000622">
    <property type="entry name" value="ATP-binding cassette sub-family G member 2"/>
    <property type="match status" value="1"/>
</dbReference>
<dbReference type="Proteomes" id="UP000472265">
    <property type="component" value="Chromosome 1"/>
</dbReference>
<evidence type="ECO:0000256" key="12">
    <source>
        <dbReference type="ARBA" id="ARBA00022967"/>
    </source>
</evidence>
<evidence type="ECO:0000256" key="29">
    <source>
        <dbReference type="ARBA" id="ARBA00048280"/>
    </source>
</evidence>
<dbReference type="GO" id="GO:0016887">
    <property type="term" value="F:ATP hydrolysis activity"/>
    <property type="evidence" value="ECO:0007669"/>
    <property type="project" value="InterPro"/>
</dbReference>
<keyword evidence="15" id="KW-0496">Mitochondrion</keyword>
<evidence type="ECO:0000256" key="35">
    <source>
        <dbReference type="ARBA" id="ARBA00049490"/>
    </source>
</evidence>
<dbReference type="Pfam" id="PF00005">
    <property type="entry name" value="ABC_tran"/>
    <property type="match status" value="1"/>
</dbReference>
<dbReference type="GO" id="GO:0005524">
    <property type="term" value="F:ATP binding"/>
    <property type="evidence" value="ECO:0007669"/>
    <property type="project" value="UniProtKB-KW"/>
</dbReference>
<dbReference type="PANTHER" id="PTHR48041">
    <property type="entry name" value="ABC TRANSPORTER G FAMILY MEMBER 28"/>
    <property type="match status" value="1"/>
</dbReference>
<proteinExistence type="inferred from homology"/>
<comment type="subunit">
    <text evidence="22">Homodimer; disulfide-linked. The minimal functional unit is a homodimer, but the major oligomeric form in plasma membrane is a homotetramer with possibility of higher order oligomerization up to homododecamers.</text>
</comment>
<comment type="catalytic activity">
    <reaction evidence="32">
        <text>urate(in) + ATP + H2O = urate(out) + ADP + phosphate + H(+)</text>
        <dbReference type="Rhea" id="RHEA:16461"/>
        <dbReference type="ChEBI" id="CHEBI:15377"/>
        <dbReference type="ChEBI" id="CHEBI:15378"/>
        <dbReference type="ChEBI" id="CHEBI:17775"/>
        <dbReference type="ChEBI" id="CHEBI:30616"/>
        <dbReference type="ChEBI" id="CHEBI:43474"/>
        <dbReference type="ChEBI" id="CHEBI:456216"/>
    </reaction>
    <physiologicalReaction direction="left-to-right" evidence="32">
        <dbReference type="Rhea" id="RHEA:16462"/>
    </physiologicalReaction>
</comment>
<dbReference type="InterPro" id="IPR013525">
    <property type="entry name" value="ABC2_TM"/>
</dbReference>
<dbReference type="Gene3D" id="3.40.50.300">
    <property type="entry name" value="P-loop containing nucleotide triphosphate hydrolases"/>
    <property type="match status" value="1"/>
</dbReference>
<comment type="catalytic activity">
    <reaction evidence="35">
        <text>5,7-dimethyl-2-methylamino-4-(3-pyridylmethyl)-1,3-benzothiazol-6-yl beta-D-glucuronate(in) + ATP + H2O = 5,7-dimethyl-2-methylamino-4-(3-pyridylmethyl)-1,3-benzothiazol-6-yl beta-D-glucuronate(out) + ADP + phosphate + H(+)</text>
        <dbReference type="Rhea" id="RHEA:61384"/>
        <dbReference type="ChEBI" id="CHEBI:15377"/>
        <dbReference type="ChEBI" id="CHEBI:15378"/>
        <dbReference type="ChEBI" id="CHEBI:30616"/>
        <dbReference type="ChEBI" id="CHEBI:43474"/>
        <dbReference type="ChEBI" id="CHEBI:144584"/>
        <dbReference type="ChEBI" id="CHEBI:456216"/>
    </reaction>
    <physiologicalReaction direction="left-to-right" evidence="35">
        <dbReference type="Rhea" id="RHEA:61385"/>
    </physiologicalReaction>
</comment>
<dbReference type="PROSITE" id="PS50893">
    <property type="entry name" value="ABC_TRANSPORTER_2"/>
    <property type="match status" value="1"/>
</dbReference>
<dbReference type="GeneTree" id="ENSGT00940000166376"/>
<keyword evidence="13 37" id="KW-1133">Transmembrane helix</keyword>
<dbReference type="InterPro" id="IPR027417">
    <property type="entry name" value="P-loop_NTPase"/>
</dbReference>
<dbReference type="Pfam" id="PF01061">
    <property type="entry name" value="ABC2_membrane"/>
    <property type="match status" value="1"/>
</dbReference>
<organism evidence="40 41">
    <name type="scientific">Sparus aurata</name>
    <name type="common">Gilthead sea bream</name>
    <dbReference type="NCBI Taxonomy" id="8175"/>
    <lineage>
        <taxon>Eukaryota</taxon>
        <taxon>Metazoa</taxon>
        <taxon>Chordata</taxon>
        <taxon>Craniata</taxon>
        <taxon>Vertebrata</taxon>
        <taxon>Euteleostomi</taxon>
        <taxon>Actinopterygii</taxon>
        <taxon>Neopterygii</taxon>
        <taxon>Teleostei</taxon>
        <taxon>Neoteleostei</taxon>
        <taxon>Acanthomorphata</taxon>
        <taxon>Eupercaria</taxon>
        <taxon>Spariformes</taxon>
        <taxon>Sparidae</taxon>
        <taxon>Sparus</taxon>
    </lineage>
</organism>
<evidence type="ECO:0000256" key="15">
    <source>
        <dbReference type="ARBA" id="ARBA00023128"/>
    </source>
</evidence>
<evidence type="ECO:0000256" key="36">
    <source>
        <dbReference type="ARBA" id="ARBA00052001"/>
    </source>
</evidence>
<dbReference type="CDD" id="cd03213">
    <property type="entry name" value="ABCG_EPDR"/>
    <property type="match status" value="1"/>
</dbReference>
<evidence type="ECO:0000256" key="20">
    <source>
        <dbReference type="ARBA" id="ARBA00031848"/>
    </source>
</evidence>
<evidence type="ECO:0000256" key="8">
    <source>
        <dbReference type="ARBA" id="ARBA00022553"/>
    </source>
</evidence>
<gene>
    <name evidence="40" type="primary">abcg2d</name>
</gene>
<keyword evidence="12" id="KW-1278">Translocase</keyword>
<evidence type="ECO:0000256" key="5">
    <source>
        <dbReference type="ARBA" id="ARBA00019542"/>
    </source>
</evidence>
<reference evidence="40" key="1">
    <citation type="submission" date="2021-04" db="EMBL/GenBank/DDBJ databases">
        <authorList>
            <consortium name="Wellcome Sanger Institute Data Sharing"/>
        </authorList>
    </citation>
    <scope>NUCLEOTIDE SEQUENCE [LARGE SCALE GENOMIC DNA]</scope>
</reference>
<keyword evidence="14" id="KW-0445">Lipid transport</keyword>
<protein>
    <recommendedName>
        <fullName evidence="5">Broad substrate specificity ATP-binding cassette transporter ABCG2</fullName>
        <ecNumber evidence="4">7.6.2.2</ecNumber>
    </recommendedName>
    <alternativeName>
        <fullName evidence="19">ATP-binding cassette sub-family G member 2</fullName>
    </alternativeName>
    <alternativeName>
        <fullName evidence="20">Urate exporter</fullName>
    </alternativeName>
</protein>
<evidence type="ECO:0000256" key="16">
    <source>
        <dbReference type="ARBA" id="ARBA00023136"/>
    </source>
</evidence>
<dbReference type="GO" id="GO:0006869">
    <property type="term" value="P:lipid transport"/>
    <property type="evidence" value="ECO:0007669"/>
    <property type="project" value="UniProtKB-KW"/>
</dbReference>
<reference evidence="40" key="3">
    <citation type="submission" date="2025-09" db="UniProtKB">
        <authorList>
            <consortium name="Ensembl"/>
        </authorList>
    </citation>
    <scope>IDENTIFICATION</scope>
</reference>
<evidence type="ECO:0000256" key="27">
    <source>
        <dbReference type="ARBA" id="ARBA00047576"/>
    </source>
</evidence>
<comment type="similarity">
    <text evidence="3">Belongs to the ABC transporter superfamily. ABCG family. Eye pigment precursor importer (TC 3.A.1.204) subfamily.</text>
</comment>
<keyword evidence="8" id="KW-0597">Phosphoprotein</keyword>
<evidence type="ECO:0000256" key="3">
    <source>
        <dbReference type="ARBA" id="ARBA00005814"/>
    </source>
</evidence>
<feature type="transmembrane region" description="Helical" evidence="37">
    <location>
        <begin position="488"/>
        <end position="506"/>
    </location>
</feature>
<evidence type="ECO:0000256" key="23">
    <source>
        <dbReference type="ARBA" id="ARBA00047279"/>
    </source>
</evidence>
<dbReference type="InterPro" id="IPR050352">
    <property type="entry name" value="ABCG_transporters"/>
</dbReference>
<keyword evidence="38" id="KW-0732">Signal</keyword>
<evidence type="ECO:0000256" key="30">
    <source>
        <dbReference type="ARBA" id="ARBA00048296"/>
    </source>
</evidence>
<comment type="catalytic activity">
    <reaction evidence="29">
        <text>riboflavin(in) + ATP + H2O = riboflavin(out) + ADP + phosphate + H(+)</text>
        <dbReference type="Rhea" id="RHEA:61352"/>
        <dbReference type="ChEBI" id="CHEBI:15377"/>
        <dbReference type="ChEBI" id="CHEBI:15378"/>
        <dbReference type="ChEBI" id="CHEBI:30616"/>
        <dbReference type="ChEBI" id="CHEBI:43474"/>
        <dbReference type="ChEBI" id="CHEBI:57986"/>
        <dbReference type="ChEBI" id="CHEBI:456216"/>
    </reaction>
    <physiologicalReaction direction="left-to-right" evidence="29">
        <dbReference type="Rhea" id="RHEA:61353"/>
    </physiologicalReaction>
</comment>
<feature type="signal peptide" evidence="38">
    <location>
        <begin position="1"/>
        <end position="22"/>
    </location>
</feature>
<dbReference type="InterPro" id="IPR003593">
    <property type="entry name" value="AAA+_ATPase"/>
</dbReference>
<keyword evidence="7" id="KW-1003">Cell membrane</keyword>
<reference evidence="40" key="2">
    <citation type="submission" date="2025-08" db="UniProtKB">
        <authorList>
            <consortium name="Ensembl"/>
        </authorList>
    </citation>
    <scope>IDENTIFICATION</scope>
</reference>
<evidence type="ECO:0000256" key="17">
    <source>
        <dbReference type="ARBA" id="ARBA00023157"/>
    </source>
</evidence>
<dbReference type="EC" id="7.6.2.2" evidence="4"/>